<name>A0A103XSW2_CYNCS</name>
<dbReference type="GO" id="GO:0071163">
    <property type="term" value="P:DNA replication preinitiation complex assembly"/>
    <property type="evidence" value="ECO:0007669"/>
    <property type="project" value="InterPro"/>
</dbReference>
<feature type="non-terminal residue" evidence="2">
    <location>
        <position position="1"/>
    </location>
</feature>
<dbReference type="AlphaFoldDB" id="A0A103XSW2"/>
<dbReference type="GO" id="GO:0005634">
    <property type="term" value="C:nucleus"/>
    <property type="evidence" value="ECO:0007669"/>
    <property type="project" value="TreeGrafter"/>
</dbReference>
<keyword evidence="3" id="KW-1185">Reference proteome</keyword>
<dbReference type="GO" id="GO:0030174">
    <property type="term" value="P:regulation of DNA-templated DNA replication initiation"/>
    <property type="evidence" value="ECO:0007669"/>
    <property type="project" value="InterPro"/>
</dbReference>
<organism evidence="2 3">
    <name type="scientific">Cynara cardunculus var. scolymus</name>
    <name type="common">Globe artichoke</name>
    <name type="synonym">Cynara scolymus</name>
    <dbReference type="NCBI Taxonomy" id="59895"/>
    <lineage>
        <taxon>Eukaryota</taxon>
        <taxon>Viridiplantae</taxon>
        <taxon>Streptophyta</taxon>
        <taxon>Embryophyta</taxon>
        <taxon>Tracheophyta</taxon>
        <taxon>Spermatophyta</taxon>
        <taxon>Magnoliopsida</taxon>
        <taxon>eudicotyledons</taxon>
        <taxon>Gunneridae</taxon>
        <taxon>Pentapetalae</taxon>
        <taxon>asterids</taxon>
        <taxon>campanulids</taxon>
        <taxon>Asterales</taxon>
        <taxon>Asteraceae</taxon>
        <taxon>Carduoideae</taxon>
        <taxon>Cardueae</taxon>
        <taxon>Carduinae</taxon>
        <taxon>Cynara</taxon>
    </lineage>
</organism>
<dbReference type="PANTHER" id="PTHR28637">
    <property type="entry name" value="DNA REPLICATION FACTOR CDT1"/>
    <property type="match status" value="1"/>
</dbReference>
<dbReference type="PANTHER" id="PTHR28637:SF1">
    <property type="entry name" value="DNA REPLICATION FACTOR CDT1"/>
    <property type="match status" value="1"/>
</dbReference>
<dbReference type="GO" id="GO:0000076">
    <property type="term" value="P:DNA replication checkpoint signaling"/>
    <property type="evidence" value="ECO:0007669"/>
    <property type="project" value="TreeGrafter"/>
</dbReference>
<dbReference type="Proteomes" id="UP000243975">
    <property type="component" value="Unassembled WGS sequence"/>
</dbReference>
<evidence type="ECO:0000256" key="1">
    <source>
        <dbReference type="SAM" id="MobiDB-lite"/>
    </source>
</evidence>
<dbReference type="InterPro" id="IPR045173">
    <property type="entry name" value="Cdt1"/>
</dbReference>
<feature type="compositionally biased region" description="Polar residues" evidence="1">
    <location>
        <begin position="1"/>
        <end position="17"/>
    </location>
</feature>
<dbReference type="GO" id="GO:0003677">
    <property type="term" value="F:DNA binding"/>
    <property type="evidence" value="ECO:0007669"/>
    <property type="project" value="InterPro"/>
</dbReference>
<reference evidence="2 3" key="1">
    <citation type="journal article" date="2016" name="Sci. Rep.">
        <title>The genome sequence of the outbreeding globe artichoke constructed de novo incorporating a phase-aware low-pass sequencing strategy of F1 progeny.</title>
        <authorList>
            <person name="Scaglione D."/>
            <person name="Reyes-Chin-Wo S."/>
            <person name="Acquadro A."/>
            <person name="Froenicke L."/>
            <person name="Portis E."/>
            <person name="Beitel C."/>
            <person name="Tirone M."/>
            <person name="Mauro R."/>
            <person name="Lo Monaco A."/>
            <person name="Mauromicale G."/>
            <person name="Faccioli P."/>
            <person name="Cattivelli L."/>
            <person name="Rieseberg L."/>
            <person name="Michelmore R."/>
            <person name="Lanteri S."/>
        </authorList>
    </citation>
    <scope>NUCLEOTIDE SEQUENCE [LARGE SCALE GENOMIC DNA]</scope>
    <source>
        <strain evidence="2">2C</strain>
    </source>
</reference>
<dbReference type="Gramene" id="KVH96253">
    <property type="protein sequence ID" value="KVH96253"/>
    <property type="gene ID" value="Ccrd_001661"/>
</dbReference>
<dbReference type="EMBL" id="LEKV01004343">
    <property type="protein sequence ID" value="KVH96253.1"/>
    <property type="molecule type" value="Genomic_DNA"/>
</dbReference>
<gene>
    <name evidence="2" type="ORF">Ccrd_001661</name>
</gene>
<sequence>MSMLMSASFSTGLTPGDQTPPEGGFKLCHLSKRAAIERDDASAKRSLHATAAPIPSSAPTSSKTLVRFNFLLPEGIEIKRILVRDDRTSCMKPDLHVTLNFNINQNDEKLKSDSGNIEMRKLFGSRLVSYCKPNPHYDGDQQLCSIISMERIIVKDGKAIEDESSLPHLSELLPLPTATTTLKFHDFIEAE</sequence>
<dbReference type="GO" id="GO:0070182">
    <property type="term" value="F:DNA polymerase binding"/>
    <property type="evidence" value="ECO:0007669"/>
    <property type="project" value="TreeGrafter"/>
</dbReference>
<accession>A0A103XSW2</accession>
<evidence type="ECO:0000313" key="3">
    <source>
        <dbReference type="Proteomes" id="UP000243975"/>
    </source>
</evidence>
<comment type="caution">
    <text evidence="2">The sequence shown here is derived from an EMBL/GenBank/DDBJ whole genome shotgun (WGS) entry which is preliminary data.</text>
</comment>
<dbReference type="STRING" id="59895.A0A103XSW2"/>
<feature type="region of interest" description="Disordered" evidence="1">
    <location>
        <begin position="1"/>
        <end position="23"/>
    </location>
</feature>
<protein>
    <submittedName>
        <fullName evidence="2">CDT1 Geminin-binding domain-like protein</fullName>
    </submittedName>
</protein>
<dbReference type="GO" id="GO:0000278">
    <property type="term" value="P:mitotic cell cycle"/>
    <property type="evidence" value="ECO:0007669"/>
    <property type="project" value="TreeGrafter"/>
</dbReference>
<evidence type="ECO:0000313" key="2">
    <source>
        <dbReference type="EMBL" id="KVH96253.1"/>
    </source>
</evidence>
<proteinExistence type="predicted"/>